<evidence type="ECO:0000313" key="1">
    <source>
        <dbReference type="EMBL" id="KAF9466643.1"/>
    </source>
</evidence>
<protein>
    <recommendedName>
        <fullName evidence="3">Arrestin-like N-terminal domain-containing protein</fullName>
    </recommendedName>
</protein>
<comment type="caution">
    <text evidence="1">The sequence shown here is derived from an EMBL/GenBank/DDBJ whole genome shotgun (WGS) entry which is preliminary data.</text>
</comment>
<dbReference type="Proteomes" id="UP000807353">
    <property type="component" value="Unassembled WGS sequence"/>
</dbReference>
<dbReference type="AlphaFoldDB" id="A0A9P6CNG9"/>
<evidence type="ECO:0008006" key="3">
    <source>
        <dbReference type="Google" id="ProtNLM"/>
    </source>
</evidence>
<keyword evidence="2" id="KW-1185">Reference proteome</keyword>
<accession>A0A9P6CNG9</accession>
<proteinExistence type="predicted"/>
<dbReference type="OrthoDB" id="2333384at2759"/>
<dbReference type="EMBL" id="MU150241">
    <property type="protein sequence ID" value="KAF9466643.1"/>
    <property type="molecule type" value="Genomic_DNA"/>
</dbReference>
<dbReference type="SUPFAM" id="SSF81296">
    <property type="entry name" value="E set domains"/>
    <property type="match status" value="1"/>
</dbReference>
<dbReference type="InterPro" id="IPR014756">
    <property type="entry name" value="Ig_E-set"/>
</dbReference>
<reference evidence="1" key="1">
    <citation type="submission" date="2020-11" db="EMBL/GenBank/DDBJ databases">
        <authorList>
            <consortium name="DOE Joint Genome Institute"/>
            <person name="Ahrendt S."/>
            <person name="Riley R."/>
            <person name="Andreopoulos W."/>
            <person name="Labutti K."/>
            <person name="Pangilinan J."/>
            <person name="Ruiz-Duenas F.J."/>
            <person name="Barrasa J.M."/>
            <person name="Sanchez-Garcia M."/>
            <person name="Camarero S."/>
            <person name="Miyauchi S."/>
            <person name="Serrano A."/>
            <person name="Linde D."/>
            <person name="Babiker R."/>
            <person name="Drula E."/>
            <person name="Ayuso-Fernandez I."/>
            <person name="Pacheco R."/>
            <person name="Padilla G."/>
            <person name="Ferreira P."/>
            <person name="Barriuso J."/>
            <person name="Kellner H."/>
            <person name="Castanera R."/>
            <person name="Alfaro M."/>
            <person name="Ramirez L."/>
            <person name="Pisabarro A.G."/>
            <person name="Kuo A."/>
            <person name="Tritt A."/>
            <person name="Lipzen A."/>
            <person name="He G."/>
            <person name="Yan M."/>
            <person name="Ng V."/>
            <person name="Cullen D."/>
            <person name="Martin F."/>
            <person name="Rosso M.-N."/>
            <person name="Henrissat B."/>
            <person name="Hibbett D."/>
            <person name="Martinez A.T."/>
            <person name="Grigoriev I.V."/>
        </authorList>
    </citation>
    <scope>NUCLEOTIDE SEQUENCE</scope>
    <source>
        <strain evidence="1">CBS 247.69</strain>
    </source>
</reference>
<dbReference type="InterPro" id="IPR014752">
    <property type="entry name" value="Arrestin-like_C"/>
</dbReference>
<organism evidence="1 2">
    <name type="scientific">Collybia nuda</name>
    <dbReference type="NCBI Taxonomy" id="64659"/>
    <lineage>
        <taxon>Eukaryota</taxon>
        <taxon>Fungi</taxon>
        <taxon>Dikarya</taxon>
        <taxon>Basidiomycota</taxon>
        <taxon>Agaricomycotina</taxon>
        <taxon>Agaricomycetes</taxon>
        <taxon>Agaricomycetidae</taxon>
        <taxon>Agaricales</taxon>
        <taxon>Tricholomatineae</taxon>
        <taxon>Clitocybaceae</taxon>
        <taxon>Collybia</taxon>
    </lineage>
</organism>
<evidence type="ECO:0000313" key="2">
    <source>
        <dbReference type="Proteomes" id="UP000807353"/>
    </source>
</evidence>
<dbReference type="Gene3D" id="2.60.40.640">
    <property type="match status" value="1"/>
</dbReference>
<name>A0A9P6CNG9_9AGAR</name>
<gene>
    <name evidence="1" type="ORF">BDZ94DRAFT_1212834</name>
</gene>
<sequence>MDDSELPSYGEVLAAPQAHGQLEHSYALEINSHKWLSLFVKSRASSPKSQPMFLQGDVIVGRVELHLEKAETVKGIMIAIEAGTTVVGQEEFKFLDEKQTLWAPGLDGVKNTPKLKGRYTWPFRLILPSMIPVMGAKGKEKKTYNLPPYFSERAGPVYIDYRLVVTVRRGPLRVNQTLTTIFGYQPVTIPEAPSQLRQLAYKQGTPILVPGEDPDGWKVLPVVHVKGTLFEVKRVEVKCTLAIALPLTYAVGSPMPLILTLKSPDTQALDVLSAPNAIRLHLIRSMTTGSDATDEGMTRRTDNYFLEGVGQAYFWTSSEQDGNKRVLQGELEISRNLKPSFVFPRFTIQYHLELLPFKAPGFVSAIMEGDVALLTEKVTIATMQTPGITPRSRAPPGYERPQQVDYNKSVGFLENGNQRFYHHTGHG</sequence>